<dbReference type="PANTHER" id="PTHR11735:SF6">
    <property type="entry name" value="TRNA N6-ADENOSINE THREONYLCARBAMOYLTRANSFERASE, MITOCHONDRIAL"/>
    <property type="match status" value="1"/>
</dbReference>
<feature type="binding site" evidence="7">
    <location>
        <position position="117"/>
    </location>
    <ligand>
        <name>Fe cation</name>
        <dbReference type="ChEBI" id="CHEBI:24875"/>
    </ligand>
</feature>
<reference evidence="9 10" key="1">
    <citation type="submission" date="2022-04" db="EMBL/GenBank/DDBJ databases">
        <title>Gracilibacillus sp. isolated from saltern.</title>
        <authorList>
            <person name="Won M."/>
            <person name="Lee C.-M."/>
            <person name="Woen H.-Y."/>
            <person name="Kwon S.-W."/>
        </authorList>
    </citation>
    <scope>NUCLEOTIDE SEQUENCE [LARGE SCALE GENOMIC DNA]</scope>
    <source>
        <strain evidence="9 10">SSPM10-3</strain>
    </source>
</reference>
<evidence type="ECO:0000256" key="5">
    <source>
        <dbReference type="ARBA" id="ARBA00023315"/>
    </source>
</evidence>
<feature type="domain" description="Gcp-like" evidence="8">
    <location>
        <begin position="25"/>
        <end position="309"/>
    </location>
</feature>
<evidence type="ECO:0000256" key="1">
    <source>
        <dbReference type="ARBA" id="ARBA00022679"/>
    </source>
</evidence>
<proteinExistence type="inferred from homology"/>
<evidence type="ECO:0000256" key="4">
    <source>
        <dbReference type="ARBA" id="ARBA00023004"/>
    </source>
</evidence>
<feature type="binding site" evidence="7">
    <location>
        <position position="113"/>
    </location>
    <ligand>
        <name>Fe cation</name>
        <dbReference type="ChEBI" id="CHEBI:24875"/>
    </ligand>
</feature>
<dbReference type="SUPFAM" id="SSF53067">
    <property type="entry name" value="Actin-like ATPase domain"/>
    <property type="match status" value="2"/>
</dbReference>
<keyword evidence="3 7" id="KW-0479">Metal-binding</keyword>
<evidence type="ECO:0000313" key="9">
    <source>
        <dbReference type="EMBL" id="UOQ84312.1"/>
    </source>
</evidence>
<dbReference type="RefSeq" id="WP_244741879.1">
    <property type="nucleotide sequence ID" value="NZ_CP095071.1"/>
</dbReference>
<dbReference type="NCBIfam" id="TIGR03723">
    <property type="entry name" value="T6A_TsaD_YgjD"/>
    <property type="match status" value="1"/>
</dbReference>
<keyword evidence="2 7" id="KW-0819">tRNA processing</keyword>
<dbReference type="Proteomes" id="UP000831537">
    <property type="component" value="Chromosome"/>
</dbReference>
<feature type="binding site" evidence="7">
    <location>
        <position position="303"/>
    </location>
    <ligand>
        <name>Fe cation</name>
        <dbReference type="ChEBI" id="CHEBI:24875"/>
    </ligand>
</feature>
<comment type="cofactor">
    <cofactor evidence="7">
        <name>Fe(2+)</name>
        <dbReference type="ChEBI" id="CHEBI:29033"/>
    </cofactor>
    <text evidence="7">Binds 1 Fe(2+) ion per subunit.</text>
</comment>
<dbReference type="EC" id="2.3.1.234" evidence="7"/>
<evidence type="ECO:0000256" key="7">
    <source>
        <dbReference type="HAMAP-Rule" id="MF_01445"/>
    </source>
</evidence>
<dbReference type="Gene3D" id="3.30.420.40">
    <property type="match status" value="2"/>
</dbReference>
<feature type="binding site" evidence="7">
    <location>
        <begin position="135"/>
        <end position="139"/>
    </location>
    <ligand>
        <name>substrate</name>
    </ligand>
</feature>
<comment type="catalytic activity">
    <reaction evidence="6 7">
        <text>L-threonylcarbamoyladenylate + adenosine(37) in tRNA = N(6)-L-threonylcarbamoyladenosine(37) in tRNA + AMP + H(+)</text>
        <dbReference type="Rhea" id="RHEA:37059"/>
        <dbReference type="Rhea" id="RHEA-COMP:10162"/>
        <dbReference type="Rhea" id="RHEA-COMP:10163"/>
        <dbReference type="ChEBI" id="CHEBI:15378"/>
        <dbReference type="ChEBI" id="CHEBI:73682"/>
        <dbReference type="ChEBI" id="CHEBI:74411"/>
        <dbReference type="ChEBI" id="CHEBI:74418"/>
        <dbReference type="ChEBI" id="CHEBI:456215"/>
        <dbReference type="EC" id="2.3.1.234"/>
    </reaction>
</comment>
<comment type="subcellular location">
    <subcellularLocation>
        <location evidence="7">Cytoplasm</location>
    </subcellularLocation>
</comment>
<feature type="binding site" evidence="7">
    <location>
        <position position="274"/>
    </location>
    <ligand>
        <name>substrate</name>
    </ligand>
</feature>
<feature type="binding site" evidence="7">
    <location>
        <position position="185"/>
    </location>
    <ligand>
        <name>substrate</name>
    </ligand>
</feature>
<keyword evidence="4 7" id="KW-0408">Iron</keyword>
<sequence>MSEYILGVETSCDETAAAIIKDGTEIVSNVVASQIESHQRFGGVVPEIASRHHVEQITLVLEEAFVKADLTIDDIDAIAVTEGPGLVGALLVGVNAAKGLAYAHQKPLIGVHHIAGHIYANRLEKEFAFPLLALVVSGGHTELILMRGHGEFEIIGETRDDAAGEAYDKVARTLELPYPGGPKIDTLAHQGEETIDFPRAWLEDDSFDFSFSGLKSAVINTLHNAKQKDLSLKQEDVAASFQASVVDVLTEKTYKAAKQFDVKQVIVAGGVAANKGLRYAMEQKFQTEKTMELLFPPLSLCTDNAAMIAAAGSIAYQQGHRATWDLNANPGLSLERYAKRSTPES</sequence>
<evidence type="ECO:0000256" key="6">
    <source>
        <dbReference type="ARBA" id="ARBA00048117"/>
    </source>
</evidence>
<keyword evidence="1 7" id="KW-0808">Transferase</keyword>
<keyword evidence="10" id="KW-1185">Reference proteome</keyword>
<dbReference type="HAMAP" id="MF_01445">
    <property type="entry name" value="TsaD"/>
    <property type="match status" value="1"/>
</dbReference>
<keyword evidence="5 7" id="KW-0012">Acyltransferase</keyword>
<comment type="similarity">
    <text evidence="7">Belongs to the KAE1 / TsaD family.</text>
</comment>
<dbReference type="GO" id="GO:0061711">
    <property type="term" value="F:tRNA N(6)-L-threonylcarbamoyladenine synthase activity"/>
    <property type="evidence" value="ECO:0007669"/>
    <property type="project" value="UniProtKB-EC"/>
</dbReference>
<dbReference type="InterPro" id="IPR022450">
    <property type="entry name" value="TsaD"/>
</dbReference>
<protein>
    <recommendedName>
        <fullName evidence="7">tRNA N6-adenosine threonylcarbamoyltransferase</fullName>
        <ecNumber evidence="7">2.3.1.234</ecNumber>
    </recommendedName>
    <alternativeName>
        <fullName evidence="7">N6-L-threonylcarbamoyladenine synthase</fullName>
        <shortName evidence="7">t(6)A synthase</shortName>
    </alternativeName>
    <alternativeName>
        <fullName evidence="7">t(6)A37 threonylcarbamoyladenosine biosynthesis protein TsaD</fullName>
    </alternativeName>
    <alternativeName>
        <fullName evidence="7">tRNA threonylcarbamoyladenosine biosynthesis protein TsaD</fullName>
    </alternativeName>
</protein>
<dbReference type="InterPro" id="IPR000905">
    <property type="entry name" value="Gcp-like_dom"/>
</dbReference>
<evidence type="ECO:0000256" key="3">
    <source>
        <dbReference type="ARBA" id="ARBA00022723"/>
    </source>
</evidence>
<dbReference type="Pfam" id="PF00814">
    <property type="entry name" value="TsaD"/>
    <property type="match status" value="1"/>
</dbReference>
<dbReference type="PRINTS" id="PR00789">
    <property type="entry name" value="OSIALOPTASE"/>
</dbReference>
<dbReference type="CDD" id="cd24133">
    <property type="entry name" value="ASKHA_NBD_TsaD_bac"/>
    <property type="match status" value="1"/>
</dbReference>
<dbReference type="EMBL" id="CP095071">
    <property type="protein sequence ID" value="UOQ84312.1"/>
    <property type="molecule type" value="Genomic_DNA"/>
</dbReference>
<feature type="binding site" evidence="7">
    <location>
        <position position="181"/>
    </location>
    <ligand>
        <name>substrate</name>
    </ligand>
</feature>
<evidence type="ECO:0000259" key="8">
    <source>
        <dbReference type="Pfam" id="PF00814"/>
    </source>
</evidence>
<dbReference type="PANTHER" id="PTHR11735">
    <property type="entry name" value="TRNA N6-ADENOSINE THREONYLCARBAMOYLTRANSFERASE"/>
    <property type="match status" value="1"/>
</dbReference>
<dbReference type="InterPro" id="IPR017860">
    <property type="entry name" value="Peptidase_M22_CS"/>
</dbReference>
<evidence type="ECO:0000313" key="10">
    <source>
        <dbReference type="Proteomes" id="UP000831537"/>
    </source>
</evidence>
<feature type="binding site" evidence="7">
    <location>
        <position position="168"/>
    </location>
    <ligand>
        <name>substrate</name>
    </ligand>
</feature>
<organism evidence="9 10">
    <name type="scientific">Gracilibacillus salinarum</name>
    <dbReference type="NCBI Taxonomy" id="2932255"/>
    <lineage>
        <taxon>Bacteria</taxon>
        <taxon>Bacillati</taxon>
        <taxon>Bacillota</taxon>
        <taxon>Bacilli</taxon>
        <taxon>Bacillales</taxon>
        <taxon>Bacillaceae</taxon>
        <taxon>Gracilibacillus</taxon>
    </lineage>
</organism>
<keyword evidence="7" id="KW-0963">Cytoplasm</keyword>
<dbReference type="NCBIfam" id="TIGR00329">
    <property type="entry name" value="gcp_kae1"/>
    <property type="match status" value="1"/>
</dbReference>
<accession>A0ABY4GJ85</accession>
<name>A0ABY4GJ85_9BACI</name>
<gene>
    <name evidence="7 9" type="primary">tsaD</name>
    <name evidence="9" type="ORF">MUN87_16680</name>
</gene>
<comment type="function">
    <text evidence="7">Required for the formation of a threonylcarbamoyl group on adenosine at position 37 (t(6)A37) in tRNAs that read codons beginning with adenine. Is involved in the transfer of the threonylcarbamoyl moiety of threonylcarbamoyl-AMP (TC-AMP) to the N6 group of A37, together with TsaE and TsaB. TsaD likely plays a direct catalytic role in this reaction.</text>
</comment>
<dbReference type="InterPro" id="IPR043129">
    <property type="entry name" value="ATPase_NBD"/>
</dbReference>
<dbReference type="InterPro" id="IPR017861">
    <property type="entry name" value="KAE1/TsaD"/>
</dbReference>
<evidence type="ECO:0000256" key="2">
    <source>
        <dbReference type="ARBA" id="ARBA00022694"/>
    </source>
</evidence>
<dbReference type="PROSITE" id="PS01016">
    <property type="entry name" value="GLYCOPROTEASE"/>
    <property type="match status" value="1"/>
</dbReference>